<dbReference type="InterPro" id="IPR029058">
    <property type="entry name" value="AB_hydrolase_fold"/>
</dbReference>
<evidence type="ECO:0000256" key="3">
    <source>
        <dbReference type="ARBA" id="ARBA00022729"/>
    </source>
</evidence>
<dbReference type="GO" id="GO:0004185">
    <property type="term" value="F:serine-type carboxypeptidase activity"/>
    <property type="evidence" value="ECO:0007669"/>
    <property type="project" value="InterPro"/>
</dbReference>
<organism evidence="8 9">
    <name type="scientific">Daldinia eschscholtzii</name>
    <dbReference type="NCBI Taxonomy" id="292717"/>
    <lineage>
        <taxon>Eukaryota</taxon>
        <taxon>Fungi</taxon>
        <taxon>Dikarya</taxon>
        <taxon>Ascomycota</taxon>
        <taxon>Pezizomycotina</taxon>
        <taxon>Sordariomycetes</taxon>
        <taxon>Xylariomycetidae</taxon>
        <taxon>Xylariales</taxon>
        <taxon>Hypoxylaceae</taxon>
        <taxon>Daldinia</taxon>
    </lineage>
</organism>
<protein>
    <recommendedName>
        <fullName evidence="6">Dipeptidyl-peptidase V</fullName>
    </recommendedName>
</protein>
<comment type="similarity">
    <text evidence="1">Belongs to the peptidase S9C family.</text>
</comment>
<evidence type="ECO:0000256" key="2">
    <source>
        <dbReference type="ARBA" id="ARBA00022670"/>
    </source>
</evidence>
<dbReference type="SUPFAM" id="SSF53474">
    <property type="entry name" value="alpha/beta-Hydrolases"/>
    <property type="match status" value="1"/>
</dbReference>
<evidence type="ECO:0000256" key="5">
    <source>
        <dbReference type="ARBA" id="ARBA00022825"/>
    </source>
</evidence>
<keyword evidence="4" id="KW-0378">Hydrolase</keyword>
<keyword evidence="2" id="KW-0645">Protease</keyword>
<dbReference type="PANTHER" id="PTHR42776:SF13">
    <property type="entry name" value="DIPEPTIDYL-PEPTIDASE 5"/>
    <property type="match status" value="1"/>
</dbReference>
<dbReference type="Gene3D" id="3.40.50.1820">
    <property type="entry name" value="alpha/beta hydrolase"/>
    <property type="match status" value="1"/>
</dbReference>
<dbReference type="EMBL" id="JBANMG010000010">
    <property type="protein sequence ID" value="KAK6948629.1"/>
    <property type="molecule type" value="Genomic_DNA"/>
</dbReference>
<dbReference type="Proteomes" id="UP001369815">
    <property type="component" value="Unassembled WGS sequence"/>
</dbReference>
<dbReference type="InterPro" id="IPR001375">
    <property type="entry name" value="Peptidase_S9_cat"/>
</dbReference>
<dbReference type="GO" id="GO:0006508">
    <property type="term" value="P:proteolysis"/>
    <property type="evidence" value="ECO:0007669"/>
    <property type="project" value="UniProtKB-KW"/>
</dbReference>
<reference evidence="8 9" key="1">
    <citation type="journal article" date="2024" name="Front Chem Biol">
        <title>Unveiling the potential of Daldinia eschscholtzii MFLUCC 19-0629 through bioactivity and bioinformatics studies for enhanced sustainable agriculture production.</title>
        <authorList>
            <person name="Brooks S."/>
            <person name="Weaver J.A."/>
            <person name="Klomchit A."/>
            <person name="Alharthi S.A."/>
            <person name="Onlamun T."/>
            <person name="Nurani R."/>
            <person name="Vong T.K."/>
            <person name="Alberti F."/>
            <person name="Greco C."/>
        </authorList>
    </citation>
    <scope>NUCLEOTIDE SEQUENCE [LARGE SCALE GENOMIC DNA]</scope>
    <source>
        <strain evidence="8">MFLUCC 19-0629</strain>
    </source>
</reference>
<keyword evidence="9" id="KW-1185">Reference proteome</keyword>
<accession>A0AAX6M7J5</accession>
<evidence type="ECO:0000256" key="1">
    <source>
        <dbReference type="ARBA" id="ARBA00010040"/>
    </source>
</evidence>
<dbReference type="PANTHER" id="PTHR42776">
    <property type="entry name" value="SERINE PEPTIDASE S9 FAMILY MEMBER"/>
    <property type="match status" value="1"/>
</dbReference>
<evidence type="ECO:0000256" key="4">
    <source>
        <dbReference type="ARBA" id="ARBA00022801"/>
    </source>
</evidence>
<gene>
    <name evidence="8" type="ORF">Daesc_010399</name>
</gene>
<evidence type="ECO:0000256" key="6">
    <source>
        <dbReference type="ARBA" id="ARBA00032829"/>
    </source>
</evidence>
<feature type="domain" description="Peptidase S9 prolyl oligopeptidase catalytic" evidence="7">
    <location>
        <begin position="394"/>
        <end position="614"/>
    </location>
</feature>
<sequence length="656" mass="74033">MDSHPTNKLFTPKTLVEVPSRKNTEPNSDGTKLLYNETESLFLVDGSQVKYWKVMDIATGESTRAPVDEKAYEARWLPEEPNIIIALVPCFDNSGNTHVIVYDIQKPESKWYAGRIYSKVTTLSVKCLKDGRFAFVVYGDVGINGELQNTKNYRKPTCTGLVYDIDEVRYLNQYIKPNQRRSIFYSILTKELKPEGISWKLLGGLHNALANTDLEPMAYTISEGGIAFIAGDRGEADGGWPLTPKDMRFAPNGKTLYVTAEEHARVSLYKIDLQLRTKPEMLFRGGYVDSIHLLGKDGRQLLITSSTFVDGSLYSIVNTDEGHESRVLSSVTGHGARLGITMSQFSEIYFKGSGDHNVHAWMVKPSHFDESRKYPLAILVHGGPVSSWKDQWNLGNHFAMYAEQGYIVVAPNIAGSTGFGMEFQNDQRLTLVAIRDSFGGRPYDDLVKCMDYLEKNPNIDINNAVMIGESYGGYMVNWVQGHALGRRFKAMVCVSGIFDLAVYWLESDGCNTADIRYFFSGSEILWENYEMLQRFNPARPDLLPNWKTPMLIVHGDKDYRTPVTGAIAAFRTLQNLGTPSRLLLYPDEGHGNSKLANILQRHREVLAWINKYTGIAEEEVVPREDELESKIREKGYLGPDWGHVDHLKDVSEANRW</sequence>
<dbReference type="SUPFAM" id="SSF50960">
    <property type="entry name" value="TolB, C-terminal domain"/>
    <property type="match status" value="1"/>
</dbReference>
<dbReference type="Pfam" id="PF00326">
    <property type="entry name" value="Peptidase_S9"/>
    <property type="match status" value="1"/>
</dbReference>
<dbReference type="InterPro" id="IPR018202">
    <property type="entry name" value="Ser_caboxypep_ser_AS"/>
</dbReference>
<keyword evidence="5" id="KW-0720">Serine protease</keyword>
<keyword evidence="3" id="KW-0732">Signal</keyword>
<dbReference type="FunFam" id="3.40.50.1820:FF:000028">
    <property type="entry name" value="S9 family peptidase"/>
    <property type="match status" value="1"/>
</dbReference>
<proteinExistence type="inferred from homology"/>
<dbReference type="GO" id="GO:0004252">
    <property type="term" value="F:serine-type endopeptidase activity"/>
    <property type="evidence" value="ECO:0007669"/>
    <property type="project" value="TreeGrafter"/>
</dbReference>
<dbReference type="AlphaFoldDB" id="A0AAX6M7J5"/>
<comment type="caution">
    <text evidence="8">The sequence shown here is derived from an EMBL/GenBank/DDBJ whole genome shotgun (WGS) entry which is preliminary data.</text>
</comment>
<evidence type="ECO:0000259" key="7">
    <source>
        <dbReference type="Pfam" id="PF00326"/>
    </source>
</evidence>
<dbReference type="PROSITE" id="PS00131">
    <property type="entry name" value="CARBOXYPEPT_SER_SER"/>
    <property type="match status" value="1"/>
</dbReference>
<evidence type="ECO:0000313" key="8">
    <source>
        <dbReference type="EMBL" id="KAK6948629.1"/>
    </source>
</evidence>
<evidence type="ECO:0000313" key="9">
    <source>
        <dbReference type="Proteomes" id="UP001369815"/>
    </source>
</evidence>
<name>A0AAX6M7J5_9PEZI</name>